<name>A0A7C8MM64_9PLEO</name>
<sequence>MGMGIGMGMGSPLIPELPGMLFLAAARTAYSQSSHTTTSTSGFGADSTDLGSPCASQNALTATEMVEISQRLRQLNTSRRIFAEIQCRINGFNTYG</sequence>
<organism evidence="1 2">
    <name type="scientific">Massariosphaeria phaeospora</name>
    <dbReference type="NCBI Taxonomy" id="100035"/>
    <lineage>
        <taxon>Eukaryota</taxon>
        <taxon>Fungi</taxon>
        <taxon>Dikarya</taxon>
        <taxon>Ascomycota</taxon>
        <taxon>Pezizomycotina</taxon>
        <taxon>Dothideomycetes</taxon>
        <taxon>Pleosporomycetidae</taxon>
        <taxon>Pleosporales</taxon>
        <taxon>Pleosporales incertae sedis</taxon>
        <taxon>Massariosphaeria</taxon>
    </lineage>
</organism>
<dbReference type="EMBL" id="JAADJZ010000009">
    <property type="protein sequence ID" value="KAF2872584.1"/>
    <property type="molecule type" value="Genomic_DNA"/>
</dbReference>
<protein>
    <submittedName>
        <fullName evidence="1">Uncharacterized protein</fullName>
    </submittedName>
</protein>
<comment type="caution">
    <text evidence="1">The sequence shown here is derived from an EMBL/GenBank/DDBJ whole genome shotgun (WGS) entry which is preliminary data.</text>
</comment>
<gene>
    <name evidence="1" type="ORF">BDV95DRAFT_606179</name>
</gene>
<evidence type="ECO:0000313" key="2">
    <source>
        <dbReference type="Proteomes" id="UP000481861"/>
    </source>
</evidence>
<dbReference type="OrthoDB" id="3798318at2759"/>
<accession>A0A7C8MM64</accession>
<reference evidence="1 2" key="1">
    <citation type="submission" date="2020-01" db="EMBL/GenBank/DDBJ databases">
        <authorList>
            <consortium name="DOE Joint Genome Institute"/>
            <person name="Haridas S."/>
            <person name="Albert R."/>
            <person name="Binder M."/>
            <person name="Bloem J."/>
            <person name="Labutti K."/>
            <person name="Salamov A."/>
            <person name="Andreopoulos B."/>
            <person name="Baker S.E."/>
            <person name="Barry K."/>
            <person name="Bills G."/>
            <person name="Bluhm B.H."/>
            <person name="Cannon C."/>
            <person name="Castanera R."/>
            <person name="Culley D.E."/>
            <person name="Daum C."/>
            <person name="Ezra D."/>
            <person name="Gonzalez J.B."/>
            <person name="Henrissat B."/>
            <person name="Kuo A."/>
            <person name="Liang C."/>
            <person name="Lipzen A."/>
            <person name="Lutzoni F."/>
            <person name="Magnuson J."/>
            <person name="Mondo S."/>
            <person name="Nolan M."/>
            <person name="Ohm R."/>
            <person name="Pangilinan J."/>
            <person name="Park H.-J.H."/>
            <person name="Ramirez L."/>
            <person name="Alfaro M."/>
            <person name="Sun H."/>
            <person name="Tritt A."/>
            <person name="Yoshinaga Y."/>
            <person name="Zwiers L.-H.L."/>
            <person name="Turgeon B.G."/>
            <person name="Goodwin S.B."/>
            <person name="Spatafora J.W."/>
            <person name="Crous P.W."/>
            <person name="Grigoriev I.V."/>
        </authorList>
    </citation>
    <scope>NUCLEOTIDE SEQUENCE [LARGE SCALE GENOMIC DNA]</scope>
    <source>
        <strain evidence="1 2">CBS 611.86</strain>
    </source>
</reference>
<dbReference type="Proteomes" id="UP000481861">
    <property type="component" value="Unassembled WGS sequence"/>
</dbReference>
<proteinExistence type="predicted"/>
<evidence type="ECO:0000313" key="1">
    <source>
        <dbReference type="EMBL" id="KAF2872584.1"/>
    </source>
</evidence>
<keyword evidence="2" id="KW-1185">Reference proteome</keyword>
<dbReference type="AlphaFoldDB" id="A0A7C8MM64"/>